<dbReference type="InterPro" id="IPR032675">
    <property type="entry name" value="LRR_dom_sf"/>
</dbReference>
<comment type="caution">
    <text evidence="1">The sequence shown here is derived from an EMBL/GenBank/DDBJ whole genome shotgun (WGS) entry which is preliminary data.</text>
</comment>
<keyword evidence="2" id="KW-1185">Reference proteome</keyword>
<evidence type="ECO:0000313" key="1">
    <source>
        <dbReference type="EMBL" id="CAA7266267.1"/>
    </source>
</evidence>
<organism evidence="1 2">
    <name type="scientific">Cyclocybe aegerita</name>
    <name type="common">Black poplar mushroom</name>
    <name type="synonym">Agrocybe aegerita</name>
    <dbReference type="NCBI Taxonomy" id="1973307"/>
    <lineage>
        <taxon>Eukaryota</taxon>
        <taxon>Fungi</taxon>
        <taxon>Dikarya</taxon>
        <taxon>Basidiomycota</taxon>
        <taxon>Agaricomycotina</taxon>
        <taxon>Agaricomycetes</taxon>
        <taxon>Agaricomycetidae</taxon>
        <taxon>Agaricales</taxon>
        <taxon>Agaricineae</taxon>
        <taxon>Bolbitiaceae</taxon>
        <taxon>Cyclocybe</taxon>
    </lineage>
</organism>
<gene>
    <name evidence="1" type="ORF">AAE3_LOCUS8442</name>
</gene>
<reference evidence="1 2" key="1">
    <citation type="submission" date="2020-01" db="EMBL/GenBank/DDBJ databases">
        <authorList>
            <person name="Gupta K D."/>
        </authorList>
    </citation>
    <scope>NUCLEOTIDE SEQUENCE [LARGE SCALE GENOMIC DNA]</scope>
</reference>
<dbReference type="SUPFAM" id="SSF52047">
    <property type="entry name" value="RNI-like"/>
    <property type="match status" value="1"/>
</dbReference>
<dbReference type="EMBL" id="CACVBS010000053">
    <property type="protein sequence ID" value="CAA7266267.1"/>
    <property type="molecule type" value="Genomic_DNA"/>
</dbReference>
<name>A0A8S0WMU7_CYCAE</name>
<accession>A0A8S0WMU7</accession>
<dbReference type="AlphaFoldDB" id="A0A8S0WMU7"/>
<protein>
    <recommendedName>
        <fullName evidence="3">F-box domain-containing protein</fullName>
    </recommendedName>
</protein>
<dbReference type="Proteomes" id="UP000467700">
    <property type="component" value="Unassembled WGS sequence"/>
</dbReference>
<proteinExistence type="predicted"/>
<evidence type="ECO:0000313" key="2">
    <source>
        <dbReference type="Proteomes" id="UP000467700"/>
    </source>
</evidence>
<sequence length="352" mass="40710">MEPPIETIRLLLGVASRWRSFTLLNSDSLQVLSQELASGILHFDNLQHIDIQGRKDAELLWTFRHAPRLETVEFDGFIRPQMLDIDWSTVHQIYSVLEISDCWTIVCKASSLKRLRFEMLRLINRPAGTQPIYCLAHLTQVDLSCDEGGIAGTFDLFFGQVTLPALRSLTVETCSENGQWLPSLTKMFLRSRSPLEKLSINSAGYPPENEILSLLRELPGLQYFILRTNIYENPRFIFSDILAQFLTLPRQRESVEHLIHQRLPSLKSFSYIGNIEFKTDTFISMLRSRIEPSLYQPQNTLQVLESIQITYHNKSWAQEQDPNVMQRFYVDLAGFGASGTKVDFVWERHRRD</sequence>
<evidence type="ECO:0008006" key="3">
    <source>
        <dbReference type="Google" id="ProtNLM"/>
    </source>
</evidence>
<dbReference type="Gene3D" id="3.80.10.10">
    <property type="entry name" value="Ribonuclease Inhibitor"/>
    <property type="match status" value="1"/>
</dbReference>